<dbReference type="SUPFAM" id="SSF53098">
    <property type="entry name" value="Ribonuclease H-like"/>
    <property type="match status" value="1"/>
</dbReference>
<protein>
    <submittedName>
        <fullName evidence="3">Reverse transcriptase domain-containing protein</fullName>
    </submittedName>
</protein>
<keyword evidence="3" id="KW-0808">Transferase</keyword>
<dbReference type="AlphaFoldDB" id="A0A699GH80"/>
<gene>
    <name evidence="3" type="ORF">Tci_000968</name>
</gene>
<dbReference type="GO" id="GO:0003964">
    <property type="term" value="F:RNA-directed DNA polymerase activity"/>
    <property type="evidence" value="ECO:0007669"/>
    <property type="project" value="UniProtKB-KW"/>
</dbReference>
<dbReference type="PANTHER" id="PTHR48475:SF2">
    <property type="entry name" value="RIBONUCLEASE H"/>
    <property type="match status" value="1"/>
</dbReference>
<sequence>MLRIFAFMHGHGHPRLAKKLNDKILKTVDEMLKRVMAFIKGETDADTTEVIKSPRWQKSAGFTPLTRTLKEILAMDIVNFPPPPLMVGTPEKRKMKNFCDYHQDRGKEARRARAQPKKKRRVRTIHVDGGSSSEVMYKHCFRNLSYRTRSRLKESRIPLVGFLGEVNYTLGVIDLKVTIGECGKTQIVVMEYTMVKSPSQYNALLDPTPMQTSSDVANPEVSLALVETRSQRPGKEPMQLDDMEERRKLDKGKKPPKSSVKEKIVVKDNSPEQLITIGGGLSTKCRHAQIHTLRKNVEIFKWTLADMMSIPQAIIEHSLDTYPYIKPKVQKKRSLAPDRRKVVTDEVNEWLKSGIVRRVRYSSWIANLVLVKKVDGSWRMCIDFKDLNKACPKDLYPFQRSIGKLNTLKKCTNKKDFRWTEATGASFLEIKKLVSELPTLITSKKGETLMMYLAAANEAVSVVLLTKGIVANTLRVEDILESSNAKENLTPGLRAWRLYTDGASNNKGSTAGLILIAPDDVEYSYALCLNFSNSNNDAKYKDLLAGLRIATEMLVKDIHALVDSKLVASQVEGSYEAKGETMIKYKENVLKLAGAFNRNYTIEDGVMYRKSYMVPFMRPRQVMAKAMNLGYYWPSIHRDARELIKSCDDCQAHASVPRFPKADMILVTSSWPFIKWGIDIAGPLSEGPRRVKYLIMATDYFTKWMKAKPLITITGEKAQDPVKLHFGLSPQGNGAVERENISLLRGIKTRLEKGGSAWAKEAPNVLWAHQTIKNTSNGETPFSLTYGTEAVILTDIGIPTHRTSSVNEKN</sequence>
<organism evidence="3">
    <name type="scientific">Tanacetum cinerariifolium</name>
    <name type="common">Dalmatian daisy</name>
    <name type="synonym">Chrysanthemum cinerariifolium</name>
    <dbReference type="NCBI Taxonomy" id="118510"/>
    <lineage>
        <taxon>Eukaryota</taxon>
        <taxon>Viridiplantae</taxon>
        <taxon>Streptophyta</taxon>
        <taxon>Embryophyta</taxon>
        <taxon>Tracheophyta</taxon>
        <taxon>Spermatophyta</taxon>
        <taxon>Magnoliopsida</taxon>
        <taxon>eudicotyledons</taxon>
        <taxon>Gunneridae</taxon>
        <taxon>Pentapetalae</taxon>
        <taxon>asterids</taxon>
        <taxon>campanulids</taxon>
        <taxon>Asterales</taxon>
        <taxon>Asteraceae</taxon>
        <taxon>Asteroideae</taxon>
        <taxon>Anthemideae</taxon>
        <taxon>Anthemidinae</taxon>
        <taxon>Tanacetum</taxon>
    </lineage>
</organism>
<feature type="domain" description="RNase H type-1" evidence="2">
    <location>
        <begin position="501"/>
        <end position="597"/>
    </location>
</feature>
<dbReference type="InterPro" id="IPR012337">
    <property type="entry name" value="RNaseH-like_sf"/>
</dbReference>
<keyword evidence="3" id="KW-0695">RNA-directed DNA polymerase</keyword>
<dbReference type="Gene3D" id="3.30.420.10">
    <property type="entry name" value="Ribonuclease H-like superfamily/Ribonuclease H"/>
    <property type="match status" value="3"/>
</dbReference>
<comment type="caution">
    <text evidence="3">The sequence shown here is derived from an EMBL/GenBank/DDBJ whole genome shotgun (WGS) entry which is preliminary data.</text>
</comment>
<dbReference type="GO" id="GO:0003676">
    <property type="term" value="F:nucleic acid binding"/>
    <property type="evidence" value="ECO:0007669"/>
    <property type="project" value="InterPro"/>
</dbReference>
<dbReference type="InterPro" id="IPR043502">
    <property type="entry name" value="DNA/RNA_pol_sf"/>
</dbReference>
<accession>A0A699GH80</accession>
<reference evidence="3" key="1">
    <citation type="journal article" date="2019" name="Sci. Rep.">
        <title>Draft genome of Tanacetum cinerariifolium, the natural source of mosquito coil.</title>
        <authorList>
            <person name="Yamashiro T."/>
            <person name="Shiraishi A."/>
            <person name="Satake H."/>
            <person name="Nakayama K."/>
        </authorList>
    </citation>
    <scope>NUCLEOTIDE SEQUENCE</scope>
</reference>
<dbReference type="Gene3D" id="3.10.10.10">
    <property type="entry name" value="HIV Type 1 Reverse Transcriptase, subunit A, domain 1"/>
    <property type="match status" value="1"/>
</dbReference>
<evidence type="ECO:0000256" key="1">
    <source>
        <dbReference type="SAM" id="MobiDB-lite"/>
    </source>
</evidence>
<name>A0A699GH80_TANCI</name>
<feature type="region of interest" description="Disordered" evidence="1">
    <location>
        <begin position="228"/>
        <end position="261"/>
    </location>
</feature>
<evidence type="ECO:0000313" key="3">
    <source>
        <dbReference type="EMBL" id="GEU28990.1"/>
    </source>
</evidence>
<dbReference type="SUPFAM" id="SSF56672">
    <property type="entry name" value="DNA/RNA polymerases"/>
    <property type="match status" value="1"/>
</dbReference>
<dbReference type="PANTHER" id="PTHR48475">
    <property type="entry name" value="RIBONUCLEASE H"/>
    <property type="match status" value="1"/>
</dbReference>
<evidence type="ECO:0000259" key="2">
    <source>
        <dbReference type="Pfam" id="PF13456"/>
    </source>
</evidence>
<proteinExistence type="predicted"/>
<dbReference type="EMBL" id="BKCJ010000035">
    <property type="protein sequence ID" value="GEU28990.1"/>
    <property type="molecule type" value="Genomic_DNA"/>
</dbReference>
<dbReference type="Gene3D" id="1.10.340.70">
    <property type="match status" value="1"/>
</dbReference>
<dbReference type="Pfam" id="PF13456">
    <property type="entry name" value="RVT_3"/>
    <property type="match status" value="1"/>
</dbReference>
<dbReference type="GO" id="GO:0004523">
    <property type="term" value="F:RNA-DNA hybrid ribonuclease activity"/>
    <property type="evidence" value="ECO:0007669"/>
    <property type="project" value="InterPro"/>
</dbReference>
<keyword evidence="3" id="KW-0548">Nucleotidyltransferase</keyword>
<dbReference type="InterPro" id="IPR036397">
    <property type="entry name" value="RNaseH_sf"/>
</dbReference>
<dbReference type="InterPro" id="IPR002156">
    <property type="entry name" value="RNaseH_domain"/>
</dbReference>